<dbReference type="EMBL" id="BK016196">
    <property type="protein sequence ID" value="DAG01665.1"/>
    <property type="molecule type" value="Genomic_DNA"/>
</dbReference>
<sequence>MSRPYLSSMHQQLRDCSSLNRNKTIPCLILKTIPPESSLVHFDLTCLSSLIYIKDTSVA</sequence>
<name>A0A8S5V4I7_9CAUD</name>
<evidence type="ECO:0000313" key="1">
    <source>
        <dbReference type="EMBL" id="DAG01665.1"/>
    </source>
</evidence>
<protein>
    <submittedName>
        <fullName evidence="1">Uncharacterized protein</fullName>
    </submittedName>
</protein>
<reference evidence="1" key="1">
    <citation type="journal article" date="2021" name="Proc. Natl. Acad. Sci. U.S.A.">
        <title>A Catalog of Tens of Thousands of Viruses from Human Metagenomes Reveals Hidden Associations with Chronic Diseases.</title>
        <authorList>
            <person name="Tisza M.J."/>
            <person name="Buck C.B."/>
        </authorList>
    </citation>
    <scope>NUCLEOTIDE SEQUENCE</scope>
    <source>
        <strain evidence="1">Ct87j35</strain>
    </source>
</reference>
<organism evidence="1">
    <name type="scientific">Siphoviridae sp. ct87j35</name>
    <dbReference type="NCBI Taxonomy" id="2825356"/>
    <lineage>
        <taxon>Viruses</taxon>
        <taxon>Duplodnaviria</taxon>
        <taxon>Heunggongvirae</taxon>
        <taxon>Uroviricota</taxon>
        <taxon>Caudoviricetes</taxon>
    </lineage>
</organism>
<accession>A0A8S5V4I7</accession>
<proteinExistence type="predicted"/>